<evidence type="ECO:0000313" key="3">
    <source>
        <dbReference type="Proteomes" id="UP001396334"/>
    </source>
</evidence>
<name>A0ABR2NFZ1_9ROSI</name>
<protein>
    <submittedName>
        <fullName evidence="2">Uncharacterized protein</fullName>
    </submittedName>
</protein>
<evidence type="ECO:0000313" key="2">
    <source>
        <dbReference type="EMBL" id="KAK8975072.1"/>
    </source>
</evidence>
<sequence>MFRLQPFSNKTHKGEGPEEPRGEIKGGERVKKRAMRSVGVRPWELGKGRRLVWGMGYNSHPIVIGQRAILREASPLQFCSKDSDICNGSWLQQYDT</sequence>
<comment type="caution">
    <text evidence="2">The sequence shown here is derived from an EMBL/GenBank/DDBJ whole genome shotgun (WGS) entry which is preliminary data.</text>
</comment>
<feature type="compositionally biased region" description="Basic and acidic residues" evidence="1">
    <location>
        <begin position="12"/>
        <end position="29"/>
    </location>
</feature>
<evidence type="ECO:0000256" key="1">
    <source>
        <dbReference type="SAM" id="MobiDB-lite"/>
    </source>
</evidence>
<keyword evidence="3" id="KW-1185">Reference proteome</keyword>
<dbReference type="Proteomes" id="UP001396334">
    <property type="component" value="Unassembled WGS sequence"/>
</dbReference>
<organism evidence="2 3">
    <name type="scientific">Hibiscus sabdariffa</name>
    <name type="common">roselle</name>
    <dbReference type="NCBI Taxonomy" id="183260"/>
    <lineage>
        <taxon>Eukaryota</taxon>
        <taxon>Viridiplantae</taxon>
        <taxon>Streptophyta</taxon>
        <taxon>Embryophyta</taxon>
        <taxon>Tracheophyta</taxon>
        <taxon>Spermatophyta</taxon>
        <taxon>Magnoliopsida</taxon>
        <taxon>eudicotyledons</taxon>
        <taxon>Gunneridae</taxon>
        <taxon>Pentapetalae</taxon>
        <taxon>rosids</taxon>
        <taxon>malvids</taxon>
        <taxon>Malvales</taxon>
        <taxon>Malvaceae</taxon>
        <taxon>Malvoideae</taxon>
        <taxon>Hibiscus</taxon>
    </lineage>
</organism>
<gene>
    <name evidence="2" type="ORF">V6N11_058127</name>
</gene>
<feature type="region of interest" description="Disordered" evidence="1">
    <location>
        <begin position="1"/>
        <end position="32"/>
    </location>
</feature>
<dbReference type="EMBL" id="JBBPBN010000152">
    <property type="protein sequence ID" value="KAK8975072.1"/>
    <property type="molecule type" value="Genomic_DNA"/>
</dbReference>
<proteinExistence type="predicted"/>
<accession>A0ABR2NFZ1</accession>
<reference evidence="2 3" key="1">
    <citation type="journal article" date="2024" name="G3 (Bethesda)">
        <title>Genome assembly of Hibiscus sabdariffa L. provides insights into metabolisms of medicinal natural products.</title>
        <authorList>
            <person name="Kim T."/>
        </authorList>
    </citation>
    <scope>NUCLEOTIDE SEQUENCE [LARGE SCALE GENOMIC DNA]</scope>
    <source>
        <strain evidence="2">TK-2024</strain>
        <tissue evidence="2">Old leaves</tissue>
    </source>
</reference>